<protein>
    <submittedName>
        <fullName evidence="5">Lytic transglycosylase domain-containing protein</fullName>
    </submittedName>
</protein>
<organism evidence="5 6">
    <name type="scientific">Pelovirga terrestris</name>
    <dbReference type="NCBI Taxonomy" id="2771352"/>
    <lineage>
        <taxon>Bacteria</taxon>
        <taxon>Pseudomonadati</taxon>
        <taxon>Thermodesulfobacteriota</taxon>
        <taxon>Desulfuromonadia</taxon>
        <taxon>Geobacterales</taxon>
        <taxon>Geobacteraceae</taxon>
        <taxon>Pelovirga</taxon>
    </lineage>
</organism>
<dbReference type="EMBL" id="JACWUN010000001">
    <property type="protein sequence ID" value="MBD1399129.1"/>
    <property type="molecule type" value="Genomic_DNA"/>
</dbReference>
<feature type="signal peptide" evidence="2">
    <location>
        <begin position="1"/>
        <end position="21"/>
    </location>
</feature>
<accession>A0A8J6R4G6</accession>
<comment type="caution">
    <text evidence="5">The sequence shown here is derived from an EMBL/GenBank/DDBJ whole genome shotgun (WGS) entry which is preliminary data.</text>
</comment>
<dbReference type="Pfam" id="PF13511">
    <property type="entry name" value="DUF4124"/>
    <property type="match status" value="1"/>
</dbReference>
<name>A0A8J6R4G6_9BACT</name>
<dbReference type="PANTHER" id="PTHR37423:SF2">
    <property type="entry name" value="MEMBRANE-BOUND LYTIC MUREIN TRANSGLYCOSYLASE C"/>
    <property type="match status" value="1"/>
</dbReference>
<dbReference type="GO" id="GO:0016020">
    <property type="term" value="C:membrane"/>
    <property type="evidence" value="ECO:0007669"/>
    <property type="project" value="InterPro"/>
</dbReference>
<evidence type="ECO:0000256" key="1">
    <source>
        <dbReference type="ARBA" id="ARBA00007734"/>
    </source>
</evidence>
<reference evidence="5" key="1">
    <citation type="submission" date="2020-09" db="EMBL/GenBank/DDBJ databases">
        <title>Pelobacter alkaliphilus sp. nov., a novel anaerobic arsenate-reducing bacterium from terrestrial mud volcano.</title>
        <authorList>
            <person name="Khomyakova M.A."/>
            <person name="Merkel A.Y."/>
            <person name="Slobodkin A.I."/>
        </authorList>
    </citation>
    <scope>NUCLEOTIDE SEQUENCE</scope>
    <source>
        <strain evidence="5">M08fum</strain>
    </source>
</reference>
<dbReference type="Proteomes" id="UP000632828">
    <property type="component" value="Unassembled WGS sequence"/>
</dbReference>
<dbReference type="AlphaFoldDB" id="A0A8J6R4G6"/>
<evidence type="ECO:0000259" key="3">
    <source>
        <dbReference type="Pfam" id="PF01464"/>
    </source>
</evidence>
<evidence type="ECO:0000256" key="2">
    <source>
        <dbReference type="SAM" id="SignalP"/>
    </source>
</evidence>
<dbReference type="InterPro" id="IPR023346">
    <property type="entry name" value="Lysozyme-like_dom_sf"/>
</dbReference>
<comment type="similarity">
    <text evidence="1">Belongs to the transglycosylase Slt family.</text>
</comment>
<dbReference type="GO" id="GO:0008933">
    <property type="term" value="F:peptidoglycan lytic transglycosylase activity"/>
    <property type="evidence" value="ECO:0007669"/>
    <property type="project" value="InterPro"/>
</dbReference>
<dbReference type="Gene3D" id="1.10.530.10">
    <property type="match status" value="1"/>
</dbReference>
<evidence type="ECO:0000313" key="5">
    <source>
        <dbReference type="EMBL" id="MBD1399129.1"/>
    </source>
</evidence>
<proteinExistence type="inferred from homology"/>
<dbReference type="SUPFAM" id="SSF53955">
    <property type="entry name" value="Lysozyme-like"/>
    <property type="match status" value="1"/>
</dbReference>
<keyword evidence="2" id="KW-0732">Signal</keyword>
<dbReference type="CDD" id="cd00254">
    <property type="entry name" value="LT-like"/>
    <property type="match status" value="1"/>
</dbReference>
<evidence type="ECO:0000313" key="6">
    <source>
        <dbReference type="Proteomes" id="UP000632828"/>
    </source>
</evidence>
<evidence type="ECO:0000259" key="4">
    <source>
        <dbReference type="Pfam" id="PF13511"/>
    </source>
</evidence>
<dbReference type="InterPro" id="IPR025392">
    <property type="entry name" value="DUF4124"/>
</dbReference>
<dbReference type="PROSITE" id="PS00922">
    <property type="entry name" value="TRANSGLYCOSYLASE"/>
    <property type="match status" value="1"/>
</dbReference>
<dbReference type="Pfam" id="PF01464">
    <property type="entry name" value="SLT"/>
    <property type="match status" value="1"/>
</dbReference>
<sequence length="184" mass="21085">MILRASILLLLFIFSSLCADAAIYRYVDEQGKVHYTNVPDSGKYRLYRSEGETFRLETLVGHYAQRFQLEPFLLMAVIKVESNFDPRVVSRKGAQGLMQLMPETAREVGVRNPFDPAESIFGGAMYLRKMLDTFDHLDLALAAYNAGPGAVRRFGGIPPYEETVNYVKRVRYYMNHYQLNGNQR</sequence>
<dbReference type="GO" id="GO:0000270">
    <property type="term" value="P:peptidoglycan metabolic process"/>
    <property type="evidence" value="ECO:0007669"/>
    <property type="project" value="InterPro"/>
</dbReference>
<dbReference type="InterPro" id="IPR000189">
    <property type="entry name" value="Transglyc_AS"/>
</dbReference>
<feature type="domain" description="DUF4124" evidence="4">
    <location>
        <begin position="10"/>
        <end position="42"/>
    </location>
</feature>
<dbReference type="RefSeq" id="WP_191153408.1">
    <property type="nucleotide sequence ID" value="NZ_JACWUN010000001.1"/>
</dbReference>
<dbReference type="InterPro" id="IPR008258">
    <property type="entry name" value="Transglycosylase_SLT_dom_1"/>
</dbReference>
<gene>
    <name evidence="5" type="ORF">ICT70_00410</name>
</gene>
<feature type="chain" id="PRO_5035312197" evidence="2">
    <location>
        <begin position="22"/>
        <end position="184"/>
    </location>
</feature>
<feature type="domain" description="Transglycosylase SLT" evidence="3">
    <location>
        <begin position="61"/>
        <end position="154"/>
    </location>
</feature>
<keyword evidence="6" id="KW-1185">Reference proteome</keyword>
<dbReference type="PANTHER" id="PTHR37423">
    <property type="entry name" value="SOLUBLE LYTIC MUREIN TRANSGLYCOSYLASE-RELATED"/>
    <property type="match status" value="1"/>
</dbReference>